<proteinExistence type="predicted"/>
<evidence type="ECO:0000256" key="2">
    <source>
        <dbReference type="ARBA" id="ARBA00022475"/>
    </source>
</evidence>
<dbReference type="InterPro" id="IPR003439">
    <property type="entry name" value="ABC_transporter-like_ATP-bd"/>
</dbReference>
<protein>
    <submittedName>
        <fullName evidence="9">ABC transporter ATP-binding protein</fullName>
    </submittedName>
</protein>
<dbReference type="InterPro" id="IPR017871">
    <property type="entry name" value="ABC_transporter-like_CS"/>
</dbReference>
<dbReference type="Gene3D" id="3.40.50.300">
    <property type="entry name" value="P-loop containing nucleotide triphosphate hydrolases"/>
    <property type="match status" value="1"/>
</dbReference>
<dbReference type="AlphaFoldDB" id="A0A5J6L9A3"/>
<evidence type="ECO:0000313" key="10">
    <source>
        <dbReference type="Proteomes" id="UP000325516"/>
    </source>
</evidence>
<dbReference type="KEGG" id="mlz:F6J85_13340"/>
<feature type="domain" description="ABC transporter" evidence="8">
    <location>
        <begin position="8"/>
        <end position="243"/>
    </location>
</feature>
<dbReference type="Proteomes" id="UP000325516">
    <property type="component" value="Chromosome"/>
</dbReference>
<dbReference type="GO" id="GO:0005524">
    <property type="term" value="F:ATP binding"/>
    <property type="evidence" value="ECO:0007669"/>
    <property type="project" value="UniProtKB-KW"/>
</dbReference>
<organism evidence="9 10">
    <name type="scientific">Microbacterium lushaniae</name>
    <dbReference type="NCBI Taxonomy" id="2614639"/>
    <lineage>
        <taxon>Bacteria</taxon>
        <taxon>Bacillati</taxon>
        <taxon>Actinomycetota</taxon>
        <taxon>Actinomycetes</taxon>
        <taxon>Micrococcales</taxon>
        <taxon>Microbacteriaceae</taxon>
        <taxon>Microbacterium</taxon>
    </lineage>
</organism>
<dbReference type="SMART" id="SM00382">
    <property type="entry name" value="AAA"/>
    <property type="match status" value="1"/>
</dbReference>
<keyword evidence="1" id="KW-0813">Transport</keyword>
<keyword evidence="4" id="KW-0547">Nucleotide-binding</keyword>
<keyword evidence="7" id="KW-0472">Membrane</keyword>
<gene>
    <name evidence="9" type="ORF">F6J85_13340</name>
</gene>
<keyword evidence="10" id="KW-1185">Reference proteome</keyword>
<accession>A0A5J6L9A3</accession>
<dbReference type="Pfam" id="PF00005">
    <property type="entry name" value="ABC_tran"/>
    <property type="match status" value="1"/>
</dbReference>
<evidence type="ECO:0000256" key="7">
    <source>
        <dbReference type="ARBA" id="ARBA00023136"/>
    </source>
</evidence>
<evidence type="ECO:0000313" key="9">
    <source>
        <dbReference type="EMBL" id="QEW04928.1"/>
    </source>
</evidence>
<evidence type="ECO:0000256" key="6">
    <source>
        <dbReference type="ARBA" id="ARBA00022967"/>
    </source>
</evidence>
<dbReference type="PROSITE" id="PS00211">
    <property type="entry name" value="ABC_TRANSPORTER_1"/>
    <property type="match status" value="1"/>
</dbReference>
<evidence type="ECO:0000256" key="4">
    <source>
        <dbReference type="ARBA" id="ARBA00022741"/>
    </source>
</evidence>
<dbReference type="InterPro" id="IPR027417">
    <property type="entry name" value="P-loop_NTPase"/>
</dbReference>
<evidence type="ECO:0000259" key="8">
    <source>
        <dbReference type="PROSITE" id="PS50893"/>
    </source>
</evidence>
<sequence>MAPGGGAVSGLSAHVVVRRPELTVDVGIDVAEGQTVAVMGPSGAGKSTLLGALAGLVPLTEGEVAVDGQVVERTRGSRIRLAPMHRGIVLLGQDPRLFPHLSARENVAFGPRAGGMARAAARAQADAWLERVGLADAGDRRPAHLSGGQQQRVAVARALAASPRAVLLDEPLVALDPVTAGDIRAMLAEQLAHTTVVAVTHDAVDAAALADRLVVIEAGEVRQSGAVADVLGHPATGFVAAIAGLNRVEGIADRGAWAREDVRLVAADAASRRLASADGRALAAVFRPAAVRVGAAAAPGGWVARVDRLESTPAGVRVHAGWCVADVDAAAAAGLRPGASVPMSLDPADVRFIPASAAAARLGA</sequence>
<keyword evidence="3" id="KW-0997">Cell inner membrane</keyword>
<dbReference type="SUPFAM" id="SSF52540">
    <property type="entry name" value="P-loop containing nucleoside triphosphate hydrolases"/>
    <property type="match status" value="1"/>
</dbReference>
<dbReference type="InterPro" id="IPR050093">
    <property type="entry name" value="ABC_SmlMolc_Importer"/>
</dbReference>
<dbReference type="PROSITE" id="PS50893">
    <property type="entry name" value="ABC_TRANSPORTER_2"/>
    <property type="match status" value="1"/>
</dbReference>
<evidence type="ECO:0000256" key="1">
    <source>
        <dbReference type="ARBA" id="ARBA00022448"/>
    </source>
</evidence>
<dbReference type="PANTHER" id="PTHR42781">
    <property type="entry name" value="SPERMIDINE/PUTRESCINE IMPORT ATP-BINDING PROTEIN POTA"/>
    <property type="match status" value="1"/>
</dbReference>
<dbReference type="InterPro" id="IPR003593">
    <property type="entry name" value="AAA+_ATPase"/>
</dbReference>
<dbReference type="EMBL" id="CP044232">
    <property type="protein sequence ID" value="QEW04928.1"/>
    <property type="molecule type" value="Genomic_DNA"/>
</dbReference>
<name>A0A5J6L9A3_9MICO</name>
<keyword evidence="6" id="KW-1278">Translocase</keyword>
<dbReference type="GO" id="GO:0016887">
    <property type="term" value="F:ATP hydrolysis activity"/>
    <property type="evidence" value="ECO:0007669"/>
    <property type="project" value="InterPro"/>
</dbReference>
<evidence type="ECO:0000256" key="3">
    <source>
        <dbReference type="ARBA" id="ARBA00022519"/>
    </source>
</evidence>
<dbReference type="PANTHER" id="PTHR42781:SF1">
    <property type="entry name" value="THIAMINE IMPORT ATP-BINDING PROTEIN THIQ"/>
    <property type="match status" value="1"/>
</dbReference>
<reference evidence="10" key="1">
    <citation type="submission" date="2019-09" db="EMBL/GenBank/DDBJ databases">
        <title>Mumia zhuanghuii sp. nov. isolated from the intestinal contents of plateau pika (Ochotona curzoniae) in the Qinghai-Tibet plateau of China.</title>
        <authorList>
            <person name="Tian Z."/>
        </authorList>
    </citation>
    <scope>NUCLEOTIDE SEQUENCE [LARGE SCALE GENOMIC DNA]</scope>
    <source>
        <strain evidence="10">L-031</strain>
    </source>
</reference>
<keyword evidence="2" id="KW-1003">Cell membrane</keyword>
<keyword evidence="5 9" id="KW-0067">ATP-binding</keyword>
<evidence type="ECO:0000256" key="5">
    <source>
        <dbReference type="ARBA" id="ARBA00022840"/>
    </source>
</evidence>